<dbReference type="Proteomes" id="UP001596391">
    <property type="component" value="Unassembled WGS sequence"/>
</dbReference>
<evidence type="ECO:0000313" key="1">
    <source>
        <dbReference type="EMBL" id="MFC6647137.1"/>
    </source>
</evidence>
<sequence>MANATPAMMETPDRSVAGQNHIPFLHPLSIRQHDGLANREETKLISVSIDTLIVTRVFVLRIPLKMQLSVQLRSPEASFHRIASLIPVIVALSLFPHPALQSCAL</sequence>
<proteinExistence type="predicted"/>
<evidence type="ECO:0000313" key="2">
    <source>
        <dbReference type="Proteomes" id="UP001596391"/>
    </source>
</evidence>
<comment type="caution">
    <text evidence="1">The sequence shown here is derived from an EMBL/GenBank/DDBJ whole genome shotgun (WGS) entry which is preliminary data.</text>
</comment>
<organism evidence="1 2">
    <name type="scientific">Granulicella cerasi</name>
    <dbReference type="NCBI Taxonomy" id="741063"/>
    <lineage>
        <taxon>Bacteria</taxon>
        <taxon>Pseudomonadati</taxon>
        <taxon>Acidobacteriota</taxon>
        <taxon>Terriglobia</taxon>
        <taxon>Terriglobales</taxon>
        <taxon>Acidobacteriaceae</taxon>
        <taxon>Granulicella</taxon>
    </lineage>
</organism>
<dbReference type="EMBL" id="JBHSWI010000001">
    <property type="protein sequence ID" value="MFC6647137.1"/>
    <property type="molecule type" value="Genomic_DNA"/>
</dbReference>
<accession>A0ABW1ZEK5</accession>
<gene>
    <name evidence="1" type="ORF">ACFQBQ_16460</name>
</gene>
<keyword evidence="2" id="KW-1185">Reference proteome</keyword>
<dbReference type="RefSeq" id="WP_263370943.1">
    <property type="nucleotide sequence ID" value="NZ_JAGSYD010000002.1"/>
</dbReference>
<protein>
    <submittedName>
        <fullName evidence="1">Uncharacterized protein</fullName>
    </submittedName>
</protein>
<name>A0ABW1ZEK5_9BACT</name>
<reference evidence="2" key="1">
    <citation type="journal article" date="2019" name="Int. J. Syst. Evol. Microbiol.">
        <title>The Global Catalogue of Microorganisms (GCM) 10K type strain sequencing project: providing services to taxonomists for standard genome sequencing and annotation.</title>
        <authorList>
            <consortium name="The Broad Institute Genomics Platform"/>
            <consortium name="The Broad Institute Genome Sequencing Center for Infectious Disease"/>
            <person name="Wu L."/>
            <person name="Ma J."/>
        </authorList>
    </citation>
    <scope>NUCLEOTIDE SEQUENCE [LARGE SCALE GENOMIC DNA]</scope>
    <source>
        <strain evidence="2">CGMCC 1.16026</strain>
    </source>
</reference>